<proteinExistence type="predicted"/>
<dbReference type="AlphaFoldDB" id="A0A512HSC2"/>
<accession>A0A512HSC2</accession>
<dbReference type="RefSeq" id="WP_146825759.1">
    <property type="nucleotide sequence ID" value="NZ_BAAAYQ010000001.1"/>
</dbReference>
<dbReference type="GO" id="GO:0016740">
    <property type="term" value="F:transferase activity"/>
    <property type="evidence" value="ECO:0007669"/>
    <property type="project" value="UniProtKB-KW"/>
</dbReference>
<dbReference type="EMBL" id="BJZQ01000002">
    <property type="protein sequence ID" value="GEO88347.1"/>
    <property type="molecule type" value="Genomic_DNA"/>
</dbReference>
<evidence type="ECO:0000313" key="1">
    <source>
        <dbReference type="EMBL" id="GEO88347.1"/>
    </source>
</evidence>
<keyword evidence="1" id="KW-0808">Transferase</keyword>
<protein>
    <submittedName>
        <fullName evidence="1">Amidinotransferase</fullName>
    </submittedName>
</protein>
<sequence length="285" mass="30513">MSQILTTPAAVTARAARPRHYVMCPPTEFDVVYAINPWMDPTVAVDAATAHRQWQHLHDTYLGLGHRVDLLDPVPGLPDMVFAANGAVSVGPRTYGAAFAFPQRQAEAHAHVDFLRGAGREVERPAHVNEGEGDFLVLAELVLAGHGFRTARDAHEEAARVLDRRVVSLELVDPRFYHLDVALGVLDDGGGATPADVAWFPGAFSPSSRRVLRRLFPGSLECSEADALAFGLNLVSDGVNVVLPSEAAGLADAVAQRGYRPAPVGLTEFVKGGGSVKCCTAELHR</sequence>
<dbReference type="OrthoDB" id="9814070at2"/>
<comment type="caution">
    <text evidence="1">The sequence shown here is derived from an EMBL/GenBank/DDBJ whole genome shotgun (WGS) entry which is preliminary data.</text>
</comment>
<keyword evidence="2" id="KW-1185">Reference proteome</keyword>
<reference evidence="1 2" key="1">
    <citation type="submission" date="2019-07" db="EMBL/GenBank/DDBJ databases">
        <title>Whole genome shotgun sequence of Aeromicrobium flavum NBRC 107625.</title>
        <authorList>
            <person name="Hosoyama A."/>
            <person name="Uohara A."/>
            <person name="Ohji S."/>
            <person name="Ichikawa N."/>
        </authorList>
    </citation>
    <scope>NUCLEOTIDE SEQUENCE [LARGE SCALE GENOMIC DNA]</scope>
    <source>
        <strain evidence="1 2">NBRC 107625</strain>
    </source>
</reference>
<dbReference type="NCBIfam" id="NF045659">
    <property type="entry name" value="DiMArgaseDdahMtb"/>
    <property type="match status" value="1"/>
</dbReference>
<evidence type="ECO:0000313" key="2">
    <source>
        <dbReference type="Proteomes" id="UP000321769"/>
    </source>
</evidence>
<dbReference type="SUPFAM" id="SSF55909">
    <property type="entry name" value="Pentein"/>
    <property type="match status" value="1"/>
</dbReference>
<gene>
    <name evidence="1" type="ORF">AFL01nite_06740</name>
</gene>
<dbReference type="Gene3D" id="3.75.10.10">
    <property type="entry name" value="L-arginine/glycine Amidinotransferase, Chain A"/>
    <property type="match status" value="1"/>
</dbReference>
<name>A0A512HSC2_9ACTN</name>
<organism evidence="1 2">
    <name type="scientific">Aeromicrobium flavum</name>
    <dbReference type="NCBI Taxonomy" id="416568"/>
    <lineage>
        <taxon>Bacteria</taxon>
        <taxon>Bacillati</taxon>
        <taxon>Actinomycetota</taxon>
        <taxon>Actinomycetes</taxon>
        <taxon>Propionibacteriales</taxon>
        <taxon>Nocardioidaceae</taxon>
        <taxon>Aeromicrobium</taxon>
    </lineage>
</organism>
<dbReference type="Proteomes" id="UP000321769">
    <property type="component" value="Unassembled WGS sequence"/>
</dbReference>